<evidence type="ECO:0000313" key="2">
    <source>
        <dbReference type="Proteomes" id="UP000182360"/>
    </source>
</evidence>
<dbReference type="RefSeq" id="WP_074640220.1">
    <property type="nucleotide sequence ID" value="NZ_FOFU01000001.1"/>
</dbReference>
<gene>
    <name evidence="1" type="ORF">SAMN04487977_101292</name>
</gene>
<dbReference type="eggNOG" id="ENOG5032X70">
    <property type="taxonomic scope" value="Bacteria"/>
</dbReference>
<protein>
    <submittedName>
        <fullName evidence="1">Uncharacterized protein</fullName>
    </submittedName>
</protein>
<sequence>MSKISEETRLHFSEAIQPYKGKITATLEKEKTMLNGMHKGDIDYENKKLLLCEDMIYAASLYMAQNSLSLRLMEVKNNDALNDARKLLYKAIIYLEEIVSDTIDAPYADLTPLLEPIHNVPIIRRYTIIRKLGLAITMLKDAFGDNSKWKWSFVELEGRFATVSKNLIDMKACVKDYFDPGSANYETTVLYIRMIQKQLNDSATAYRDKYELSTRRIDDMRNAIKYLLALRKLYIAISDATQAEEVKKKAVVWKDKMDADHKAGLSN</sequence>
<dbReference type="STRING" id="163.SAMN04487775_10485"/>
<dbReference type="Proteomes" id="UP000182360">
    <property type="component" value="Unassembled WGS sequence"/>
</dbReference>
<reference evidence="1 2" key="1">
    <citation type="submission" date="2016-10" db="EMBL/GenBank/DDBJ databases">
        <authorList>
            <person name="de Groot N.N."/>
        </authorList>
    </citation>
    <scope>NUCLEOTIDE SEQUENCE [LARGE SCALE GENOMIC DNA]</scope>
    <source>
        <strain evidence="1 2">B25</strain>
    </source>
</reference>
<keyword evidence="2" id="KW-1185">Reference proteome</keyword>
<dbReference type="EMBL" id="FOFU01000001">
    <property type="protein sequence ID" value="SEP74550.1"/>
    <property type="molecule type" value="Genomic_DNA"/>
</dbReference>
<organism evidence="1 2">
    <name type="scientific">Treponema bryantii</name>
    <dbReference type="NCBI Taxonomy" id="163"/>
    <lineage>
        <taxon>Bacteria</taxon>
        <taxon>Pseudomonadati</taxon>
        <taxon>Spirochaetota</taxon>
        <taxon>Spirochaetia</taxon>
        <taxon>Spirochaetales</taxon>
        <taxon>Treponemataceae</taxon>
        <taxon>Treponema</taxon>
    </lineage>
</organism>
<dbReference type="OrthoDB" id="362649at2"/>
<accession>A0A1H9ACZ5</accession>
<proteinExistence type="predicted"/>
<evidence type="ECO:0000313" key="1">
    <source>
        <dbReference type="EMBL" id="SEP74550.1"/>
    </source>
</evidence>
<name>A0A1H9ACZ5_9SPIR</name>
<dbReference type="AlphaFoldDB" id="A0A1H9ACZ5"/>